<accession>A0A2R8AJU4</accession>
<proteinExistence type="predicted"/>
<reference evidence="2 3" key="1">
    <citation type="submission" date="2018-03" db="EMBL/GenBank/DDBJ databases">
        <authorList>
            <person name="Keele B.F."/>
        </authorList>
    </citation>
    <scope>NUCLEOTIDE SEQUENCE [LARGE SCALE GENOMIC DNA]</scope>
    <source>
        <strain evidence="2 3">CECT 8811</strain>
    </source>
</reference>
<evidence type="ECO:0000313" key="2">
    <source>
        <dbReference type="EMBL" id="SPF76144.1"/>
    </source>
</evidence>
<feature type="region of interest" description="Disordered" evidence="1">
    <location>
        <begin position="121"/>
        <end position="141"/>
    </location>
</feature>
<gene>
    <name evidence="2" type="ORF">ALP8811_01144</name>
</gene>
<sequence length="185" mass="19076">MPNDNTVQTPVRRLSLRGDLRVGAARDGTASDVSTSEASRDGATSRLAAFDPACSDLPRLGEPDFLAADSSLSRLSRFRVRRGVRIRRNACSSKPRSGNLRALAASTAASACSMDNSSGVPGSCDTTPFAPPSSGAPGRSSSGELSLVILPVGPALAAPCIFDHSAQNNGATKDLNMGKCPVFSL</sequence>
<evidence type="ECO:0000256" key="1">
    <source>
        <dbReference type="SAM" id="MobiDB-lite"/>
    </source>
</evidence>
<organism evidence="2 3">
    <name type="scientific">Aliiroseovarius pelagivivens</name>
    <dbReference type="NCBI Taxonomy" id="1639690"/>
    <lineage>
        <taxon>Bacteria</taxon>
        <taxon>Pseudomonadati</taxon>
        <taxon>Pseudomonadota</taxon>
        <taxon>Alphaproteobacteria</taxon>
        <taxon>Rhodobacterales</taxon>
        <taxon>Paracoccaceae</taxon>
        <taxon>Aliiroseovarius</taxon>
    </lineage>
</organism>
<name>A0A2R8AJU4_9RHOB</name>
<feature type="region of interest" description="Disordered" evidence="1">
    <location>
        <begin position="1"/>
        <end position="42"/>
    </location>
</feature>
<dbReference type="AlphaFoldDB" id="A0A2R8AJU4"/>
<evidence type="ECO:0000313" key="3">
    <source>
        <dbReference type="Proteomes" id="UP000244911"/>
    </source>
</evidence>
<feature type="compositionally biased region" description="Low complexity" evidence="1">
    <location>
        <begin position="132"/>
        <end position="141"/>
    </location>
</feature>
<keyword evidence="3" id="KW-1185">Reference proteome</keyword>
<protein>
    <submittedName>
        <fullName evidence="2">Uncharacterized protein</fullName>
    </submittedName>
</protein>
<dbReference type="EMBL" id="OMOI01000001">
    <property type="protein sequence ID" value="SPF76144.1"/>
    <property type="molecule type" value="Genomic_DNA"/>
</dbReference>
<dbReference type="Proteomes" id="UP000244911">
    <property type="component" value="Unassembled WGS sequence"/>
</dbReference>